<keyword evidence="4" id="KW-1185">Reference proteome</keyword>
<sequence>MNIKEVKIKVDNRNSKIILIFIIHSNNELYIYQLNIYFMSSNIYQNQFVYSTNALIPNGTANSQPFNVSNNTNLINGLSTIRLESPNQLQQNIHPTGSQILQNQQFLQSQVYVNQQQQQIKQQQQSRIQLGQPEIRGGNFLQSQFMNNGYDNNLLQSRPFQGSQEQQNQQRSNLQNSYSNIMTTENWTENDYAKLFEQWEDLIQKNQDFVTELEINRLQIPLANVILQEILNIKTNILKNSFLIKLSQYYEIIKPQADQMAIKSEELQTSLRILKQTRQPPINKYANLQYEQQQPISNIQHFNQKLSHLKLEMQNQINLTKSILLSINNQHNYIEPQENYQQKLENSFNSLNQYLQERMTQEINFLLFIHEREVFNLERQIESQIQESDTFSITILSEKLRMIEGLFEKFSEKKQELRDFQQRLVYITNRNINQFSEFFEDVISLYKQYKIYYEEIKQIQQIPNQQIFQNLQIKTKQQLYIAAKNVWLEIKQLYFNGKKIQEFNEEEKYQQFSQFNIPAQVQQIKSFFNQLQQDYIRKGFQVPLEESKKLKQLIYMVECEYQVTNPMRLEISTLEQQDFIGYKNYINQNLKPKFFIDFKEFYAKDFYEIIYFQQADLNILESIKKLLQFKFPIFDWNENIEDEKQRIEIVLQRHKEVQDKLQELQEQFSKDTKFVKQLINWNAELFKCVKILKQYLIIKEELKGQLITLLKWPQQFSIQKINEQPPINKYANLQYEQQQPISNIQHFNQKLSHLKLEMQNQINLTKSILLSINNQHNYIEPQENYQQKLENSFNSLNQYLQERMTQEINFLLFIHEREVFNLERQIESQIQESDTFSITILSEKLRMIEGLFEKFSEKKQELRDFQQRLVYITNRNINQFSEFFEDVISLYKQYKIYYEEIKQIQQIPNQQIFQNLQIKTKQQLYIAAKNVWLEIKQLYFNGKKIQEFNEEEKYQQFSQFNIPAQVQQIKSFFNQLQQDYIRKGFQVPLEESKKLKQLIYMVECEYQVTNPMRLEISTLEQQDFIGYKNYINQNLKPKFFIDFKEFYAKDFYEIIYFQQADLNILESIKKLLQFKFPIFDWNENIEDEKQRIEIVLQRHKEVQDKLQELQEQFSKDTKFVKQLINWNAELFKCVKILKQYLIIKEELKGQLITLLKWPQQFSIQKINEFSVHCEQIIRQANSYVLAIEQLQQMKLIENLEILFKQWNPKVKDYLIEQCHFINQTQFSPLIIEQMQIVYQFLYVCMECLNYNIDEVFCRTSTYQELENILNGSTKLQELKSFIDGNIHNSALRYKLYDIIEKFMQQKLIIDFQSLFELKLEQSKEGTNNFNPKELVKRTDLKFPINRTDIQSNFYCKQNMDRINQIVDQPELRLIFQQFRELLNNITTIIDQDNSVTDIQVNQITIIELACSFAQQLLIQNELTNIKPLIKFHQQLSQYPNTKQFQNQLIELGIVFPVEYNIYLDACRRRIQRLAQNVCIEFESLDFYEIAQAKLFFNNKEYLLKQIDFPYLYMDAKSLILEQQPLNFNCTLNFKINGKFIKQGETIQI</sequence>
<gene>
    <name evidence="3" type="ORF">PSON_ATCC_30995.1.T1120046</name>
</gene>
<evidence type="ECO:0000256" key="1">
    <source>
        <dbReference type="SAM" id="Coils"/>
    </source>
</evidence>
<dbReference type="Proteomes" id="UP000692954">
    <property type="component" value="Unassembled WGS sequence"/>
</dbReference>
<feature type="coiled-coil region" evidence="1">
    <location>
        <begin position="1082"/>
        <end position="1112"/>
    </location>
</feature>
<keyword evidence="1" id="KW-0175">Coiled coil</keyword>
<name>A0A8S1QQM4_9CILI</name>
<dbReference type="EMBL" id="CAJJDN010000112">
    <property type="protein sequence ID" value="CAD8116830.1"/>
    <property type="molecule type" value="Genomic_DNA"/>
</dbReference>
<comment type="caution">
    <text evidence="3">The sequence shown here is derived from an EMBL/GenBank/DDBJ whole genome shotgun (WGS) entry which is preliminary data.</text>
</comment>
<organism evidence="3 4">
    <name type="scientific">Paramecium sonneborni</name>
    <dbReference type="NCBI Taxonomy" id="65129"/>
    <lineage>
        <taxon>Eukaryota</taxon>
        <taxon>Sar</taxon>
        <taxon>Alveolata</taxon>
        <taxon>Ciliophora</taxon>
        <taxon>Intramacronucleata</taxon>
        <taxon>Oligohymenophorea</taxon>
        <taxon>Peniculida</taxon>
        <taxon>Parameciidae</taxon>
        <taxon>Paramecium</taxon>
    </lineage>
</organism>
<evidence type="ECO:0000313" key="3">
    <source>
        <dbReference type="EMBL" id="CAD8116830.1"/>
    </source>
</evidence>
<accession>A0A8S1QQM4</accession>
<dbReference type="PROSITE" id="PS51290">
    <property type="entry name" value="CRIC"/>
    <property type="match status" value="1"/>
</dbReference>
<reference evidence="3" key="1">
    <citation type="submission" date="2021-01" db="EMBL/GenBank/DDBJ databases">
        <authorList>
            <consortium name="Genoscope - CEA"/>
            <person name="William W."/>
        </authorList>
    </citation>
    <scope>NUCLEOTIDE SEQUENCE</scope>
</reference>
<feature type="coiled-coil region" evidence="1">
    <location>
        <begin position="637"/>
        <end position="667"/>
    </location>
</feature>
<protein>
    <recommendedName>
        <fullName evidence="2">CRIC domain-containing protein</fullName>
    </recommendedName>
</protein>
<feature type="domain" description="CRIC" evidence="2">
    <location>
        <begin position="1105"/>
        <end position="1194"/>
    </location>
</feature>
<dbReference type="InterPro" id="IPR017874">
    <property type="entry name" value="CRIC_domain"/>
</dbReference>
<evidence type="ECO:0000259" key="2">
    <source>
        <dbReference type="PROSITE" id="PS51290"/>
    </source>
</evidence>
<proteinExistence type="predicted"/>
<evidence type="ECO:0000313" key="4">
    <source>
        <dbReference type="Proteomes" id="UP000692954"/>
    </source>
</evidence>